<protein>
    <submittedName>
        <fullName evidence="5">Zinc ABC transporter substrate-binding protein</fullName>
    </submittedName>
</protein>
<dbReference type="PRINTS" id="PR00690">
    <property type="entry name" value="ADHESNFAMILY"/>
</dbReference>
<gene>
    <name evidence="5" type="ORF">IC620_12185</name>
</gene>
<dbReference type="PANTHER" id="PTHR42953">
    <property type="entry name" value="HIGH-AFFINITY ZINC UPTAKE SYSTEM PROTEIN ZNUA-RELATED"/>
    <property type="match status" value="1"/>
</dbReference>
<organism evidence="5 6">
    <name type="scientific">Polycladospora coralii</name>
    <dbReference type="NCBI Taxonomy" id="2771432"/>
    <lineage>
        <taxon>Bacteria</taxon>
        <taxon>Bacillati</taxon>
        <taxon>Bacillota</taxon>
        <taxon>Bacilli</taxon>
        <taxon>Bacillales</taxon>
        <taxon>Thermoactinomycetaceae</taxon>
        <taxon>Polycladospora</taxon>
    </lineage>
</organism>
<dbReference type="InterPro" id="IPR006127">
    <property type="entry name" value="ZnuA-like"/>
</dbReference>
<keyword evidence="1 3" id="KW-0813">Transport</keyword>
<accession>A0A926NGW2</accession>
<comment type="caution">
    <text evidence="5">The sequence shown here is derived from an EMBL/GenBank/DDBJ whole genome shotgun (WGS) entry which is preliminary data.</text>
</comment>
<dbReference type="GO" id="GO:0030001">
    <property type="term" value="P:metal ion transport"/>
    <property type="evidence" value="ECO:0007669"/>
    <property type="project" value="InterPro"/>
</dbReference>
<keyword evidence="6" id="KW-1185">Reference proteome</keyword>
<dbReference type="GO" id="GO:0046872">
    <property type="term" value="F:metal ion binding"/>
    <property type="evidence" value="ECO:0007669"/>
    <property type="project" value="InterPro"/>
</dbReference>
<dbReference type="PROSITE" id="PS51257">
    <property type="entry name" value="PROKAR_LIPOPROTEIN"/>
    <property type="match status" value="1"/>
</dbReference>
<dbReference type="AlphaFoldDB" id="A0A926NGW2"/>
<evidence type="ECO:0000256" key="1">
    <source>
        <dbReference type="ARBA" id="ARBA00022448"/>
    </source>
</evidence>
<keyword evidence="4" id="KW-0175">Coiled coil</keyword>
<dbReference type="RefSeq" id="WP_191140892.1">
    <property type="nucleotide sequence ID" value="NZ_JACXAG020000009.1"/>
</dbReference>
<evidence type="ECO:0000313" key="6">
    <source>
        <dbReference type="Proteomes" id="UP000661691"/>
    </source>
</evidence>
<dbReference type="InterPro" id="IPR006128">
    <property type="entry name" value="Lipoprotein_PsaA-like"/>
</dbReference>
<dbReference type="GO" id="GO:0007155">
    <property type="term" value="P:cell adhesion"/>
    <property type="evidence" value="ECO:0007669"/>
    <property type="project" value="InterPro"/>
</dbReference>
<dbReference type="Gene3D" id="3.40.50.1980">
    <property type="entry name" value="Nitrogenase molybdenum iron protein domain"/>
    <property type="match status" value="2"/>
</dbReference>
<dbReference type="PRINTS" id="PR00691">
    <property type="entry name" value="ADHESINB"/>
</dbReference>
<comment type="similarity">
    <text evidence="3">Belongs to the bacterial solute-binding protein 9 family.</text>
</comment>
<evidence type="ECO:0000313" key="5">
    <source>
        <dbReference type="EMBL" id="MBD1373113.1"/>
    </source>
</evidence>
<keyword evidence="2" id="KW-0732">Signal</keyword>
<dbReference type="EMBL" id="JACXAH010000018">
    <property type="protein sequence ID" value="MBD1373113.1"/>
    <property type="molecule type" value="Genomic_DNA"/>
</dbReference>
<feature type="coiled-coil region" evidence="4">
    <location>
        <begin position="153"/>
        <end position="180"/>
    </location>
</feature>
<reference evidence="5" key="1">
    <citation type="submission" date="2020-09" db="EMBL/GenBank/DDBJ databases">
        <title>A novel bacterium of genus Hazenella, isolated from South China Sea.</title>
        <authorList>
            <person name="Huang H."/>
            <person name="Mo K."/>
            <person name="Hu Y."/>
        </authorList>
    </citation>
    <scope>NUCLEOTIDE SEQUENCE</scope>
    <source>
        <strain evidence="5">IB182357</strain>
    </source>
</reference>
<dbReference type="PANTHER" id="PTHR42953:SF8">
    <property type="entry name" value="ZINT DOMAIN-CONTAINING PROTEIN"/>
    <property type="match status" value="1"/>
</dbReference>
<dbReference type="SUPFAM" id="SSF53807">
    <property type="entry name" value="Helical backbone' metal receptor"/>
    <property type="match status" value="1"/>
</dbReference>
<dbReference type="InterPro" id="IPR050492">
    <property type="entry name" value="Bact_metal-bind_prot9"/>
</dbReference>
<dbReference type="Pfam" id="PF01297">
    <property type="entry name" value="ZnuA"/>
    <property type="match status" value="1"/>
</dbReference>
<name>A0A926NGW2_9BACL</name>
<evidence type="ECO:0000256" key="2">
    <source>
        <dbReference type="ARBA" id="ARBA00022729"/>
    </source>
</evidence>
<proteinExistence type="inferred from homology"/>
<dbReference type="Proteomes" id="UP000661691">
    <property type="component" value="Unassembled WGS sequence"/>
</dbReference>
<sequence>MNQNRFFTVAITVIFLLSIVGCMKTEQSNNNKIQVYSSIYPLQFFAERIGSHQVNVHTIVPPGVEPHDFELTIKNITNLNEADILLYNGGGLEPWLEKNLRSLKDDVRVVNTSESITDYTDLNDPHVWLNPLFAKQQAAAIKDAFIVRDPAHKSLYIENFEKLSKELDQLDQEYQLMTEKASQKSFLVSHDAFGHLADRYQLKQIPISGLSPSDEPSPQALKSIMEQSRNEKVKVIYFETLVNGKFAEVVQKELGLSALVLNPLEGLTDSEISNGDDYFTIMRKNKAQLAQGLGVKP</sequence>
<dbReference type="InterPro" id="IPR006129">
    <property type="entry name" value="AdhesinB"/>
</dbReference>
<evidence type="ECO:0000256" key="3">
    <source>
        <dbReference type="RuleBase" id="RU003512"/>
    </source>
</evidence>
<evidence type="ECO:0000256" key="4">
    <source>
        <dbReference type="SAM" id="Coils"/>
    </source>
</evidence>